<dbReference type="Gene3D" id="3.30.70.100">
    <property type="match status" value="1"/>
</dbReference>
<dbReference type="KEGG" id="hte:Hydth_1110"/>
<dbReference type="EMBL" id="AP011112">
    <property type="protein sequence ID" value="BAI69576.1"/>
    <property type="molecule type" value="Genomic_DNA"/>
</dbReference>
<dbReference type="OrthoDB" id="9813965at2"/>
<gene>
    <name evidence="1" type="ordered locus">HTH_1118</name>
</gene>
<proteinExistence type="predicted"/>
<dbReference type="STRING" id="608538.HTH_1118"/>
<dbReference type="AlphaFoldDB" id="D3DIC4"/>
<dbReference type="GO" id="GO:0046872">
    <property type="term" value="F:metal ion binding"/>
    <property type="evidence" value="ECO:0007669"/>
    <property type="project" value="InterPro"/>
</dbReference>
<organism evidence="1 2">
    <name type="scientific">Hydrogenobacter thermophilus (strain DSM 6534 / IAM 12695 / TK-6)</name>
    <dbReference type="NCBI Taxonomy" id="608538"/>
    <lineage>
        <taxon>Bacteria</taxon>
        <taxon>Pseudomonadati</taxon>
        <taxon>Aquificota</taxon>
        <taxon>Aquificia</taxon>
        <taxon>Aquificales</taxon>
        <taxon>Aquificaceae</taxon>
        <taxon>Hydrogenobacter</taxon>
    </lineage>
</organism>
<reference evidence="1 2" key="1">
    <citation type="journal article" date="2010" name="J. Bacteriol.">
        <title>Complete genome sequence of the thermophilic, obligately chemolithoautotrophic hydrogen-oxidizing bacterium Hydrogenobacter thermophilus TK-6.</title>
        <authorList>
            <person name="Arai H."/>
            <person name="Kanbe H."/>
            <person name="Ishii M."/>
            <person name="Igarashi Y."/>
        </authorList>
    </citation>
    <scope>NUCLEOTIDE SEQUENCE [LARGE SCALE GENOMIC DNA]</scope>
    <source>
        <strain evidence="2">DSM 6534 / IAM 12695 / TK-6 [Tokyo]</strain>
    </source>
</reference>
<evidence type="ECO:0000313" key="1">
    <source>
        <dbReference type="EMBL" id="BAI69576.1"/>
    </source>
</evidence>
<sequence>MNKVIIGILFMVGFSIADKLYFLDVYGTDCEMCPVAVRKGLLRLRGIKDVKASDIDFEKNITKFITLSDDGLRPDDILESVKETGKIVGKPYRGKITGVKDIK</sequence>
<dbReference type="KEGG" id="hth:HTH_1118"/>
<dbReference type="InterPro" id="IPR036163">
    <property type="entry name" value="HMA_dom_sf"/>
</dbReference>
<evidence type="ECO:0000313" key="2">
    <source>
        <dbReference type="Proteomes" id="UP000002574"/>
    </source>
</evidence>
<dbReference type="Proteomes" id="UP000002574">
    <property type="component" value="Chromosome"/>
</dbReference>
<dbReference type="SUPFAM" id="SSF55008">
    <property type="entry name" value="HMA, heavy metal-associated domain"/>
    <property type="match status" value="1"/>
</dbReference>
<accession>D3DIC4</accession>
<dbReference type="eggNOG" id="COG2608">
    <property type="taxonomic scope" value="Bacteria"/>
</dbReference>
<protein>
    <submittedName>
        <fullName evidence="1">Periplasmic transport protein</fullName>
    </submittedName>
</protein>
<dbReference type="RefSeq" id="WP_012963756.1">
    <property type="nucleotide sequence ID" value="NC_013799.1"/>
</dbReference>
<keyword evidence="2" id="KW-1185">Reference proteome</keyword>
<name>D3DIC4_HYDTT</name>